<reference evidence="1" key="1">
    <citation type="submission" date="2019-03" db="EMBL/GenBank/DDBJ databases">
        <title>Single cell metagenomics reveals metabolic interactions within the superorganism composed of flagellate Streblomastix strix and complex community of Bacteroidetes bacteria on its surface.</title>
        <authorList>
            <person name="Treitli S.C."/>
            <person name="Kolisko M."/>
            <person name="Husnik F."/>
            <person name="Keeling P."/>
            <person name="Hampl V."/>
        </authorList>
    </citation>
    <scope>NUCLEOTIDE SEQUENCE</scope>
    <source>
        <strain evidence="1">STM</strain>
    </source>
</reference>
<gene>
    <name evidence="1" type="ORF">EZS27_028603</name>
</gene>
<proteinExistence type="predicted"/>
<sequence length="99" mass="12030">MRQMEPNSMNINGWLKNWRRTIFLRIHILRGKEALTNIRTNLSEKYIPKKEAFTDYTDEQIVNIQHKLNRRPRKLLNFDNPKYCFFKYINQKQTVALSS</sequence>
<comment type="caution">
    <text evidence="1">The sequence shown here is derived from an EMBL/GenBank/DDBJ whole genome shotgun (WGS) entry which is preliminary data.</text>
</comment>
<protein>
    <submittedName>
        <fullName evidence="1">Uncharacterized protein</fullName>
    </submittedName>
</protein>
<evidence type="ECO:0000313" key="1">
    <source>
        <dbReference type="EMBL" id="KAA6321786.1"/>
    </source>
</evidence>
<accession>A0A5J4QIN9</accession>
<organism evidence="1">
    <name type="scientific">termite gut metagenome</name>
    <dbReference type="NCBI Taxonomy" id="433724"/>
    <lineage>
        <taxon>unclassified sequences</taxon>
        <taxon>metagenomes</taxon>
        <taxon>organismal metagenomes</taxon>
    </lineage>
</organism>
<dbReference type="EMBL" id="SNRY01003217">
    <property type="protein sequence ID" value="KAA6321786.1"/>
    <property type="molecule type" value="Genomic_DNA"/>
</dbReference>
<name>A0A5J4QIN9_9ZZZZ</name>
<dbReference type="AlphaFoldDB" id="A0A5J4QIN9"/>